<reference evidence="2 3" key="1">
    <citation type="submission" date="2013-02" db="EMBL/GenBank/DDBJ databases">
        <title>Draft Genome Sequence of Streptomyces aurantiacus, Which Produces Setomimycin.</title>
        <authorList>
            <person name="Gruening B.A."/>
            <person name="Praeg A."/>
            <person name="Erxleben A."/>
            <person name="Guenther S."/>
            <person name="Mueller M."/>
        </authorList>
    </citation>
    <scope>NUCLEOTIDE SEQUENCE [LARGE SCALE GENOMIC DNA]</scope>
    <source>
        <strain evidence="2 3">JA 4570</strain>
    </source>
</reference>
<evidence type="ECO:0000313" key="3">
    <source>
        <dbReference type="Proteomes" id="UP000014629"/>
    </source>
</evidence>
<dbReference type="AlphaFoldDB" id="S3ZTT7"/>
<feature type="transmembrane region" description="Helical" evidence="1">
    <location>
        <begin position="20"/>
        <end position="43"/>
    </location>
</feature>
<keyword evidence="1" id="KW-0812">Transmembrane</keyword>
<keyword evidence="1" id="KW-0472">Membrane</keyword>
<feature type="transmembrane region" description="Helical" evidence="1">
    <location>
        <begin position="113"/>
        <end position="129"/>
    </location>
</feature>
<evidence type="ECO:0000313" key="2">
    <source>
        <dbReference type="EMBL" id="EPH46861.1"/>
    </source>
</evidence>
<evidence type="ECO:0000256" key="1">
    <source>
        <dbReference type="SAM" id="Phobius"/>
    </source>
</evidence>
<gene>
    <name evidence="2" type="ORF">STRAU_0027</name>
</gene>
<feature type="transmembrane region" description="Helical" evidence="1">
    <location>
        <begin position="87"/>
        <end position="107"/>
    </location>
</feature>
<dbReference type="Proteomes" id="UP000014629">
    <property type="component" value="Unassembled WGS sequence"/>
</dbReference>
<proteinExistence type="predicted"/>
<keyword evidence="3" id="KW-1185">Reference proteome</keyword>
<protein>
    <submittedName>
        <fullName evidence="2">Uncharacterized protein</fullName>
    </submittedName>
</protein>
<name>S3ZTT7_9ACTN</name>
<accession>S3ZTT7</accession>
<comment type="caution">
    <text evidence="2">The sequence shown here is derived from an EMBL/GenBank/DDBJ whole genome shotgun (WGS) entry which is preliminary data.</text>
</comment>
<dbReference type="PATRIC" id="fig|1286094.4.peg.25"/>
<dbReference type="EMBL" id="AOPZ01000003">
    <property type="protein sequence ID" value="EPH46861.1"/>
    <property type="molecule type" value="Genomic_DNA"/>
</dbReference>
<sequence>MGRMSATTPTGVDAARASAVRLQAVVTTWSITGLVLFGAAWALGLQASWWQRLFLAVPVTVLAWLDTRGIDAVVEMRVSLTRALSDLNWAQIPLAVAGGAWLLGLMADAGQRFAVGAVIAVVAALYHFAPHAAAPAGGAG</sequence>
<organism evidence="2 3">
    <name type="scientific">Streptomyces aurantiacus JA 4570</name>
    <dbReference type="NCBI Taxonomy" id="1286094"/>
    <lineage>
        <taxon>Bacteria</taxon>
        <taxon>Bacillati</taxon>
        <taxon>Actinomycetota</taxon>
        <taxon>Actinomycetes</taxon>
        <taxon>Kitasatosporales</taxon>
        <taxon>Streptomycetaceae</taxon>
        <taxon>Streptomyces</taxon>
        <taxon>Streptomyces aurantiacus group</taxon>
    </lineage>
</organism>
<keyword evidence="1" id="KW-1133">Transmembrane helix</keyword>